<accession>A0A5K1TV54</accession>
<dbReference type="GeneID" id="49784772"/>
<organism evidence="2 3">
    <name type="scientific">Yersinia pestis</name>
    <dbReference type="NCBI Taxonomy" id="632"/>
    <lineage>
        <taxon>Bacteria</taxon>
        <taxon>Pseudomonadati</taxon>
        <taxon>Pseudomonadota</taxon>
        <taxon>Gammaproteobacteria</taxon>
        <taxon>Enterobacterales</taxon>
        <taxon>Yersiniaceae</taxon>
        <taxon>Yersinia</taxon>
    </lineage>
</organism>
<feature type="chain" id="PRO_5023918049" description="Lipoprotein" evidence="1">
    <location>
        <begin position="19"/>
        <end position="166"/>
    </location>
</feature>
<proteinExistence type="predicted"/>
<dbReference type="KEGG" id="ypm:YP_3470"/>
<keyword evidence="1" id="KW-0732">Signal</keyword>
<evidence type="ECO:0000313" key="3">
    <source>
        <dbReference type="Proteomes" id="UP000001019"/>
    </source>
</evidence>
<dbReference type="AlphaFoldDB" id="A0A5K1TV54"/>
<evidence type="ECO:0000256" key="1">
    <source>
        <dbReference type="SAM" id="SignalP"/>
    </source>
</evidence>
<dbReference type="Proteomes" id="UP000001019">
    <property type="component" value="Chromosome"/>
</dbReference>
<evidence type="ECO:0000313" key="2">
    <source>
        <dbReference type="EMBL" id="AAS63628.1"/>
    </source>
</evidence>
<name>A0A5K1TV54_YERPE</name>
<sequence>MKTIMMFFLILFANSCYSGEEHKSTPLGEAAINIPVKWKVNKKNDCLIMRAEHVNASDYLKLCRNSSSEESEESEESDYFTMNDRGEWEAVTDGIPVLADINVTSKFTGMSAVISCKYEDDAGYHSEQCFQAEINLPKKINFIFTGRGDPSLFNYYKSIYLSFKVR</sequence>
<dbReference type="RefSeq" id="WP_002230652.1">
    <property type="nucleotide sequence ID" value="NZ_CP033696.1"/>
</dbReference>
<evidence type="ECO:0008006" key="4">
    <source>
        <dbReference type="Google" id="ProtNLM"/>
    </source>
</evidence>
<gene>
    <name evidence="2" type="ordered locus">YP_3470</name>
</gene>
<feature type="signal peptide" evidence="1">
    <location>
        <begin position="1"/>
        <end position="18"/>
    </location>
</feature>
<reference evidence="3" key="1">
    <citation type="journal article" date="2004" name="DNA Res.">
        <title>Complete genome sequence of Yersinia pestis strain 91001, an isolate avirulent to humans.</title>
        <authorList>
            <person name="Song Y."/>
            <person name="Tong Z."/>
            <person name="Wang J."/>
            <person name="Wang L."/>
            <person name="Guo Z."/>
            <person name="Han Y."/>
            <person name="Zhang J."/>
            <person name="Pei D."/>
            <person name="Zhou D."/>
            <person name="Qin H."/>
            <person name="Pang X."/>
            <person name="Han Y."/>
            <person name="Zhai J."/>
            <person name="Li M."/>
            <person name="Cui B."/>
            <person name="Qi Z."/>
            <person name="Jin L."/>
            <person name="Dai R."/>
            <person name="Chen F."/>
            <person name="Li S."/>
            <person name="Ye C."/>
            <person name="Du Z."/>
            <person name="Lin W."/>
            <person name="Wang J."/>
            <person name="Yu J."/>
            <person name="Yang H."/>
            <person name="Wang J."/>
            <person name="Huang P."/>
            <person name="Yang R."/>
        </authorList>
    </citation>
    <scope>NUCLEOTIDE SEQUENCE [LARGE SCALE GENOMIC DNA]</scope>
    <source>
        <strain evidence="3">91001 / Biovar Mediaevalis</strain>
    </source>
</reference>
<dbReference type="EMBL" id="AE017042">
    <property type="protein sequence ID" value="AAS63628.1"/>
    <property type="molecule type" value="Genomic_DNA"/>
</dbReference>
<protein>
    <recommendedName>
        <fullName evidence="4">Lipoprotein</fullName>
    </recommendedName>
</protein>